<evidence type="ECO:0000313" key="1">
    <source>
        <dbReference type="EMBL" id="KXA17474.1"/>
    </source>
</evidence>
<name>A0A133NMF2_GARVA</name>
<gene>
    <name evidence="1" type="ORF">HMPREF3216_01152</name>
</gene>
<dbReference type="Proteomes" id="UP000070558">
    <property type="component" value="Unassembled WGS sequence"/>
</dbReference>
<reference evidence="1 2" key="1">
    <citation type="submission" date="2016-01" db="EMBL/GenBank/DDBJ databases">
        <authorList>
            <person name="Oliw E.H."/>
        </authorList>
    </citation>
    <scope>NUCLEOTIDE SEQUENCE [LARGE SCALE GENOMIC DNA]</scope>
    <source>
        <strain evidence="1 2">GED7760B</strain>
    </source>
</reference>
<dbReference type="EMBL" id="LRQA01000055">
    <property type="protein sequence ID" value="KXA17474.1"/>
    <property type="molecule type" value="Genomic_DNA"/>
</dbReference>
<evidence type="ECO:0000313" key="2">
    <source>
        <dbReference type="Proteomes" id="UP000070558"/>
    </source>
</evidence>
<organism evidence="1 2">
    <name type="scientific">Gardnerella vaginalis</name>
    <dbReference type="NCBI Taxonomy" id="2702"/>
    <lineage>
        <taxon>Bacteria</taxon>
        <taxon>Bacillati</taxon>
        <taxon>Actinomycetota</taxon>
        <taxon>Actinomycetes</taxon>
        <taxon>Bifidobacteriales</taxon>
        <taxon>Bifidobacteriaceae</taxon>
        <taxon>Gardnerella</taxon>
    </lineage>
</organism>
<protein>
    <submittedName>
        <fullName evidence="1">Uncharacterized protein</fullName>
    </submittedName>
</protein>
<comment type="caution">
    <text evidence="1">The sequence shown here is derived from an EMBL/GenBank/DDBJ whole genome shotgun (WGS) entry which is preliminary data.</text>
</comment>
<proteinExistence type="predicted"/>
<sequence length="57" mass="6655">MRALDFSRECCSNRQNQLQNREIFPENVVQIGVSSNIFGKVSGKSRGKSHDFWHRRC</sequence>
<accession>A0A133NMF2</accession>
<dbReference type="AlphaFoldDB" id="A0A133NMF2"/>